<dbReference type="InterPro" id="IPR004666">
    <property type="entry name" value="Rp_bS6_RimK/Lys_biosynth_LsyX"/>
</dbReference>
<accession>A0ABR7F2H3</accession>
<keyword evidence="1" id="KW-0479">Metal-binding</keyword>
<protein>
    <submittedName>
        <fullName evidence="6">RimK family alpha-L-glutamate ligase</fullName>
    </submittedName>
</protein>
<dbReference type="RefSeq" id="WP_186840336.1">
    <property type="nucleotide sequence ID" value="NZ_JACOOZ010000004.1"/>
</dbReference>
<keyword evidence="7" id="KW-1185">Reference proteome</keyword>
<keyword evidence="6" id="KW-0436">Ligase</keyword>
<organism evidence="6 7">
    <name type="scientific">Eubacterium segne</name>
    <dbReference type="NCBI Taxonomy" id="2763045"/>
    <lineage>
        <taxon>Bacteria</taxon>
        <taxon>Bacillati</taxon>
        <taxon>Bacillota</taxon>
        <taxon>Clostridia</taxon>
        <taxon>Eubacteriales</taxon>
        <taxon>Eubacteriaceae</taxon>
        <taxon>Eubacterium</taxon>
    </lineage>
</organism>
<dbReference type="InterPro" id="IPR011761">
    <property type="entry name" value="ATP-grasp"/>
</dbReference>
<gene>
    <name evidence="6" type="ORF">H8S00_07445</name>
</gene>
<dbReference type="Pfam" id="PF08443">
    <property type="entry name" value="RimK"/>
    <property type="match status" value="1"/>
</dbReference>
<dbReference type="GO" id="GO:0016874">
    <property type="term" value="F:ligase activity"/>
    <property type="evidence" value="ECO:0007669"/>
    <property type="project" value="UniProtKB-KW"/>
</dbReference>
<dbReference type="InterPro" id="IPR013815">
    <property type="entry name" value="ATP_grasp_subdomain_1"/>
</dbReference>
<dbReference type="Gene3D" id="3.30.470.20">
    <property type="entry name" value="ATP-grasp fold, B domain"/>
    <property type="match status" value="1"/>
</dbReference>
<keyword evidence="3 4" id="KW-0067">ATP-binding</keyword>
<dbReference type="Gene3D" id="3.40.50.20">
    <property type="match status" value="1"/>
</dbReference>
<feature type="domain" description="ATP-grasp" evidence="5">
    <location>
        <begin position="108"/>
        <end position="288"/>
    </location>
</feature>
<dbReference type="Proteomes" id="UP000597877">
    <property type="component" value="Unassembled WGS sequence"/>
</dbReference>
<dbReference type="NCBIfam" id="TIGR00768">
    <property type="entry name" value="rimK_fam"/>
    <property type="match status" value="1"/>
</dbReference>
<sequence>MKKGWLIVNGYLKSKKFDEIYAWLLKAAEEAECELRILENDRLDSILPADSSKVNWREKPDFVIFWDKDVKLARLLEAEGFRVFNSADAIETCDDKSLTFIKLKNTDIKMPKTYCAPMTFEKEYSDYTFVLQVEGSLGYPMIIKENKGSFGEQVYKVEDYYEAVEQIKKIGGCDFIMQEYIESSKGQDVRIHVVGNEIVTAMKRVNKNDFRVNITNGGSMEKYQPTKEQCEMALKVCEKLGLDFAGVDIMFGKNGEPVLCEVNSNAHFKNIYDCTGVNVAEKIIDYILKKIN</sequence>
<dbReference type="SUPFAM" id="SSF56059">
    <property type="entry name" value="Glutathione synthetase ATP-binding domain-like"/>
    <property type="match status" value="1"/>
</dbReference>
<dbReference type="EMBL" id="JACOOZ010000004">
    <property type="protein sequence ID" value="MBC5667811.1"/>
    <property type="molecule type" value="Genomic_DNA"/>
</dbReference>
<evidence type="ECO:0000256" key="1">
    <source>
        <dbReference type="ARBA" id="ARBA00022723"/>
    </source>
</evidence>
<dbReference type="Gene3D" id="3.30.1490.20">
    <property type="entry name" value="ATP-grasp fold, A domain"/>
    <property type="match status" value="1"/>
</dbReference>
<evidence type="ECO:0000256" key="2">
    <source>
        <dbReference type="ARBA" id="ARBA00022741"/>
    </source>
</evidence>
<evidence type="ECO:0000313" key="7">
    <source>
        <dbReference type="Proteomes" id="UP000597877"/>
    </source>
</evidence>
<evidence type="ECO:0000259" key="5">
    <source>
        <dbReference type="PROSITE" id="PS50975"/>
    </source>
</evidence>
<evidence type="ECO:0000256" key="4">
    <source>
        <dbReference type="PROSITE-ProRule" id="PRU00409"/>
    </source>
</evidence>
<keyword evidence="2 4" id="KW-0547">Nucleotide-binding</keyword>
<dbReference type="InterPro" id="IPR013651">
    <property type="entry name" value="ATP-grasp_RimK-type"/>
</dbReference>
<dbReference type="PANTHER" id="PTHR21621">
    <property type="entry name" value="RIBOSOMAL PROTEIN S6 MODIFICATION PROTEIN"/>
    <property type="match status" value="1"/>
</dbReference>
<dbReference type="PROSITE" id="PS50975">
    <property type="entry name" value="ATP_GRASP"/>
    <property type="match status" value="1"/>
</dbReference>
<proteinExistence type="predicted"/>
<evidence type="ECO:0000313" key="6">
    <source>
        <dbReference type="EMBL" id="MBC5667811.1"/>
    </source>
</evidence>
<dbReference type="PANTHER" id="PTHR21621:SF0">
    <property type="entry name" value="BETA-CITRYLGLUTAMATE SYNTHASE B-RELATED"/>
    <property type="match status" value="1"/>
</dbReference>
<evidence type="ECO:0000256" key="3">
    <source>
        <dbReference type="ARBA" id="ARBA00022840"/>
    </source>
</evidence>
<comment type="caution">
    <text evidence="6">The sequence shown here is derived from an EMBL/GenBank/DDBJ whole genome shotgun (WGS) entry which is preliminary data.</text>
</comment>
<name>A0ABR7F2H3_9FIRM</name>
<reference evidence="6 7" key="1">
    <citation type="submission" date="2020-08" db="EMBL/GenBank/DDBJ databases">
        <title>Genome public.</title>
        <authorList>
            <person name="Liu C."/>
            <person name="Sun Q."/>
        </authorList>
    </citation>
    <scope>NUCLEOTIDE SEQUENCE [LARGE SCALE GENOMIC DNA]</scope>
    <source>
        <strain evidence="6 7">BX4</strain>
    </source>
</reference>